<evidence type="ECO:0000256" key="3">
    <source>
        <dbReference type="ARBA" id="ARBA00022989"/>
    </source>
</evidence>
<dbReference type="InterPro" id="IPR002033">
    <property type="entry name" value="TatC"/>
</dbReference>
<dbReference type="NCBIfam" id="TIGR00945">
    <property type="entry name" value="tatC"/>
    <property type="match status" value="1"/>
</dbReference>
<dbReference type="Proteomes" id="UP001225316">
    <property type="component" value="Unassembled WGS sequence"/>
</dbReference>
<keyword evidence="7" id="KW-1185">Reference proteome</keyword>
<comment type="function">
    <text evidence="5">Part of the twin-arginine translocation (Tat) system that transports large folded proteins containing a characteristic twin-arginine motif in their signal peptide across membranes.</text>
</comment>
<dbReference type="RefSeq" id="WP_308952139.1">
    <property type="nucleotide sequence ID" value="NZ_JARXHW010000059.1"/>
</dbReference>
<evidence type="ECO:0000256" key="2">
    <source>
        <dbReference type="ARBA" id="ARBA00022692"/>
    </source>
</evidence>
<protein>
    <recommendedName>
        <fullName evidence="5">Sec-independent protein translocase protein TatC</fullName>
    </recommendedName>
</protein>
<sequence>MTQYLEDDTNEANEADTFEGEGMSFLEHLEDFRWTVGRSLLAFILGVILATMFIGDIAEFLKFPIVRAYGSAELANANLITYRPMGVISVFIQIALLSGLTLSMPFVLYFLAAFVAPGLTEKERSVLRPACFAAFLLFIAGVAFAFFLILPLTLAFSVSLNLYFGFDLLWAASEYYSMVVWFSLTTGAFFQFPLVIVILVYLGVIPVAKLKAVRRAVFVGLMVFSAFLTPGGDFVSLPLTTGFMYGLYELAIWVGTRVEKKKREEALADLDDL</sequence>
<name>A0ABU1AYP9_9BACT</name>
<keyword evidence="3 5" id="KW-1133">Transmembrane helix</keyword>
<comment type="similarity">
    <text evidence="5">Belongs to the TatC family.</text>
</comment>
<evidence type="ECO:0000313" key="7">
    <source>
        <dbReference type="Proteomes" id="UP001225316"/>
    </source>
</evidence>
<evidence type="ECO:0000256" key="1">
    <source>
        <dbReference type="ARBA" id="ARBA00004141"/>
    </source>
</evidence>
<organism evidence="6 7">
    <name type="scientific">Thalassobacterium maritimum</name>
    <dbReference type="NCBI Taxonomy" id="3041265"/>
    <lineage>
        <taxon>Bacteria</taxon>
        <taxon>Pseudomonadati</taxon>
        <taxon>Verrucomicrobiota</taxon>
        <taxon>Opitutia</taxon>
        <taxon>Puniceicoccales</taxon>
        <taxon>Coraliomargaritaceae</taxon>
        <taxon>Thalassobacterium</taxon>
    </lineage>
</organism>
<feature type="transmembrane region" description="Helical" evidence="5">
    <location>
        <begin position="212"/>
        <end position="229"/>
    </location>
</feature>
<keyword evidence="4 5" id="KW-0472">Membrane</keyword>
<proteinExistence type="inferred from homology"/>
<comment type="caution">
    <text evidence="6">The sequence shown here is derived from an EMBL/GenBank/DDBJ whole genome shotgun (WGS) entry which is preliminary data.</text>
</comment>
<feature type="transmembrane region" description="Helical" evidence="5">
    <location>
        <begin position="40"/>
        <end position="58"/>
    </location>
</feature>
<accession>A0ABU1AYP9</accession>
<gene>
    <name evidence="5 6" type="primary">tatC</name>
    <name evidence="6" type="ORF">QEH52_17165</name>
</gene>
<comment type="subunit">
    <text evidence="5">Forms a complex with TatA.</text>
</comment>
<keyword evidence="5" id="KW-0811">Translocation</keyword>
<dbReference type="Pfam" id="PF00902">
    <property type="entry name" value="TatC"/>
    <property type="match status" value="1"/>
</dbReference>
<dbReference type="PANTHER" id="PTHR30371:SF0">
    <property type="entry name" value="SEC-INDEPENDENT PROTEIN TRANSLOCASE PROTEIN TATC, CHLOROPLASTIC-RELATED"/>
    <property type="match status" value="1"/>
</dbReference>
<reference evidence="6 7" key="1">
    <citation type="submission" date="2023-04" db="EMBL/GenBank/DDBJ databases">
        <title>A novel bacteria isolated from coastal sediment.</title>
        <authorList>
            <person name="Liu X.-J."/>
            <person name="Du Z.-J."/>
        </authorList>
    </citation>
    <scope>NUCLEOTIDE SEQUENCE [LARGE SCALE GENOMIC DNA]</scope>
    <source>
        <strain evidence="6 7">SDUM461003</strain>
    </source>
</reference>
<evidence type="ECO:0000256" key="5">
    <source>
        <dbReference type="HAMAP-Rule" id="MF_00902"/>
    </source>
</evidence>
<dbReference type="EMBL" id="JARXHW010000059">
    <property type="protein sequence ID" value="MDQ8209260.1"/>
    <property type="molecule type" value="Genomic_DNA"/>
</dbReference>
<keyword evidence="5" id="KW-1003">Cell membrane</keyword>
<evidence type="ECO:0000313" key="6">
    <source>
        <dbReference type="EMBL" id="MDQ8209260.1"/>
    </source>
</evidence>
<keyword evidence="5" id="KW-0653">Protein transport</keyword>
<keyword evidence="2 5" id="KW-0812">Transmembrane</keyword>
<dbReference type="PANTHER" id="PTHR30371">
    <property type="entry name" value="SEC-INDEPENDENT PROTEIN TRANSLOCASE PROTEIN TATC"/>
    <property type="match status" value="1"/>
</dbReference>
<keyword evidence="5" id="KW-0813">Transport</keyword>
<dbReference type="HAMAP" id="MF_00902">
    <property type="entry name" value="TatC"/>
    <property type="match status" value="1"/>
</dbReference>
<evidence type="ECO:0000256" key="4">
    <source>
        <dbReference type="ARBA" id="ARBA00023136"/>
    </source>
</evidence>
<feature type="transmembrane region" description="Helical" evidence="5">
    <location>
        <begin position="132"/>
        <end position="158"/>
    </location>
</feature>
<dbReference type="PRINTS" id="PR01840">
    <property type="entry name" value="TATCFAMILY"/>
</dbReference>
<comment type="caution">
    <text evidence="5">Lacks conserved residue(s) required for the propagation of feature annotation.</text>
</comment>
<feature type="transmembrane region" description="Helical" evidence="5">
    <location>
        <begin position="102"/>
        <end position="120"/>
    </location>
</feature>
<feature type="transmembrane region" description="Helical" evidence="5">
    <location>
        <begin position="178"/>
        <end position="205"/>
    </location>
</feature>
<comment type="subcellular location">
    <subcellularLocation>
        <location evidence="5">Cell membrane</location>
        <topology evidence="5">Multi-pass membrane protein</topology>
    </subcellularLocation>
    <subcellularLocation>
        <location evidence="1">Membrane</location>
        <topology evidence="1">Multi-pass membrane protein</topology>
    </subcellularLocation>
</comment>